<dbReference type="Pfam" id="PF13669">
    <property type="entry name" value="Glyoxalase_4"/>
    <property type="match status" value="1"/>
</dbReference>
<dbReference type="EMBL" id="SODF01000001">
    <property type="protein sequence ID" value="TDW21278.1"/>
    <property type="molecule type" value="Genomic_DNA"/>
</dbReference>
<dbReference type="SUPFAM" id="SSF54593">
    <property type="entry name" value="Glyoxalase/Bleomycin resistance protein/Dihydroxybiphenyl dioxygenase"/>
    <property type="match status" value="1"/>
</dbReference>
<keyword evidence="2" id="KW-0223">Dioxygenase</keyword>
<keyword evidence="2" id="KW-0456">Lyase</keyword>
<dbReference type="Proteomes" id="UP000295447">
    <property type="component" value="Unassembled WGS sequence"/>
</dbReference>
<dbReference type="CDD" id="cd07242">
    <property type="entry name" value="VOC_BsYqjT"/>
    <property type="match status" value="1"/>
</dbReference>
<dbReference type="PANTHER" id="PTHR36113">
    <property type="entry name" value="LYASE, PUTATIVE-RELATED-RELATED"/>
    <property type="match status" value="1"/>
</dbReference>
<dbReference type="GO" id="GO:0051213">
    <property type="term" value="F:dioxygenase activity"/>
    <property type="evidence" value="ECO:0007669"/>
    <property type="project" value="UniProtKB-KW"/>
</dbReference>
<dbReference type="InterPro" id="IPR037523">
    <property type="entry name" value="VOC_core"/>
</dbReference>
<keyword evidence="3" id="KW-1185">Reference proteome</keyword>
<organism evidence="2 3">
    <name type="scientific">Kribbella kalugense</name>
    <dbReference type="NCBI Taxonomy" id="2512221"/>
    <lineage>
        <taxon>Bacteria</taxon>
        <taxon>Bacillati</taxon>
        <taxon>Actinomycetota</taxon>
        <taxon>Actinomycetes</taxon>
        <taxon>Propionibacteriales</taxon>
        <taxon>Kribbellaceae</taxon>
        <taxon>Kribbella</taxon>
    </lineage>
</organism>
<dbReference type="PANTHER" id="PTHR36113:SF6">
    <property type="entry name" value="FOSFOMYCIN RESISTANCE PROTEIN FOSX"/>
    <property type="match status" value="1"/>
</dbReference>
<proteinExistence type="predicted"/>
<dbReference type="GO" id="GO:0016829">
    <property type="term" value="F:lyase activity"/>
    <property type="evidence" value="ECO:0007669"/>
    <property type="project" value="UniProtKB-KW"/>
</dbReference>
<sequence>MPTSTDNGAMVAAVHHVEIWVPDLSRAVASWGWVLNRLGWKDGDGWPGGMTWTAPDGSYVVVEQSPAMSATEHDRMRPGMNHLALNAASRAEVDTVVAEAAANGWTLMFADRHPYAGGPQHYAAFLHNTDGYELEIVAPG</sequence>
<evidence type="ECO:0000259" key="1">
    <source>
        <dbReference type="PROSITE" id="PS51819"/>
    </source>
</evidence>
<reference evidence="2 3" key="1">
    <citation type="submission" date="2019-03" db="EMBL/GenBank/DDBJ databases">
        <title>Genomic Encyclopedia of Type Strains, Phase III (KMG-III): the genomes of soil and plant-associated and newly described type strains.</title>
        <authorList>
            <person name="Whitman W."/>
        </authorList>
    </citation>
    <scope>NUCLEOTIDE SEQUENCE [LARGE SCALE GENOMIC DNA]</scope>
    <source>
        <strain evidence="2 3">VKM Ac-2570</strain>
    </source>
</reference>
<dbReference type="InterPro" id="IPR029068">
    <property type="entry name" value="Glyas_Bleomycin-R_OHBP_Dase"/>
</dbReference>
<dbReference type="PROSITE" id="PS51819">
    <property type="entry name" value="VOC"/>
    <property type="match status" value="1"/>
</dbReference>
<gene>
    <name evidence="2" type="ORF">EV650_0096</name>
</gene>
<dbReference type="AlphaFoldDB" id="A0A4R7ZWK7"/>
<dbReference type="InterPro" id="IPR051332">
    <property type="entry name" value="Fosfomycin_Res_Enzymes"/>
</dbReference>
<keyword evidence="2" id="KW-0560">Oxidoreductase</keyword>
<name>A0A4R7ZWK7_9ACTN</name>
<evidence type="ECO:0000313" key="3">
    <source>
        <dbReference type="Proteomes" id="UP000295447"/>
    </source>
</evidence>
<protein>
    <submittedName>
        <fullName evidence="2">Catechol 2,3-dioxygenase-like lactoylglutathione lyase family enzyme</fullName>
    </submittedName>
</protein>
<feature type="domain" description="VOC" evidence="1">
    <location>
        <begin position="13"/>
        <end position="139"/>
    </location>
</feature>
<dbReference type="Gene3D" id="3.10.180.10">
    <property type="entry name" value="2,3-Dihydroxybiphenyl 1,2-Dioxygenase, domain 1"/>
    <property type="match status" value="1"/>
</dbReference>
<comment type="caution">
    <text evidence="2">The sequence shown here is derived from an EMBL/GenBank/DDBJ whole genome shotgun (WGS) entry which is preliminary data.</text>
</comment>
<accession>A0A4R7ZWK7</accession>
<evidence type="ECO:0000313" key="2">
    <source>
        <dbReference type="EMBL" id="TDW21278.1"/>
    </source>
</evidence>